<comment type="similarity">
    <text evidence="2 6">Belongs to the GMC oxidoreductase family.</text>
</comment>
<dbReference type="InterPro" id="IPR027424">
    <property type="entry name" value="Glucose_Oxidase_domain_2"/>
</dbReference>
<dbReference type="InterPro" id="IPR007867">
    <property type="entry name" value="GMC_OxRtase_C"/>
</dbReference>
<dbReference type="InterPro" id="IPR036188">
    <property type="entry name" value="FAD/NAD-bd_sf"/>
</dbReference>
<evidence type="ECO:0000256" key="5">
    <source>
        <dbReference type="ARBA" id="ARBA00023002"/>
    </source>
</evidence>
<evidence type="ECO:0000259" key="9">
    <source>
        <dbReference type="PROSITE" id="PS00624"/>
    </source>
</evidence>
<dbReference type="SUPFAM" id="SSF54373">
    <property type="entry name" value="FAD-linked reductases, C-terminal domain"/>
    <property type="match status" value="1"/>
</dbReference>
<organism evidence="10 11">
    <name type="scientific">Zasmidium cellare</name>
    <name type="common">Wine cellar mold</name>
    <name type="synonym">Racodium cellare</name>
    <dbReference type="NCBI Taxonomy" id="395010"/>
    <lineage>
        <taxon>Eukaryota</taxon>
        <taxon>Fungi</taxon>
        <taxon>Dikarya</taxon>
        <taxon>Ascomycota</taxon>
        <taxon>Pezizomycotina</taxon>
        <taxon>Dothideomycetes</taxon>
        <taxon>Dothideomycetidae</taxon>
        <taxon>Mycosphaerellales</taxon>
        <taxon>Mycosphaerellaceae</taxon>
        <taxon>Zasmidium</taxon>
    </lineage>
</organism>
<dbReference type="Gene3D" id="3.50.50.60">
    <property type="entry name" value="FAD/NAD(P)-binding domain"/>
    <property type="match status" value="1"/>
</dbReference>
<evidence type="ECO:0000259" key="8">
    <source>
        <dbReference type="PROSITE" id="PS00623"/>
    </source>
</evidence>
<dbReference type="InterPro" id="IPR000172">
    <property type="entry name" value="GMC_OxRdtase_N"/>
</dbReference>
<dbReference type="PANTHER" id="PTHR11552:SF201">
    <property type="entry name" value="GLUCOSE-METHANOL-CHOLINE OXIDOREDUCTASE N-TERMINAL DOMAIN-CONTAINING PROTEIN"/>
    <property type="match status" value="1"/>
</dbReference>
<feature type="signal peptide" evidence="7">
    <location>
        <begin position="1"/>
        <end position="19"/>
    </location>
</feature>
<dbReference type="Pfam" id="PF00732">
    <property type="entry name" value="GMC_oxred_N"/>
    <property type="match status" value="1"/>
</dbReference>
<evidence type="ECO:0000256" key="3">
    <source>
        <dbReference type="ARBA" id="ARBA00022630"/>
    </source>
</evidence>
<evidence type="ECO:0000313" key="11">
    <source>
        <dbReference type="Proteomes" id="UP001305779"/>
    </source>
</evidence>
<keyword evidence="3 6" id="KW-0285">Flavoprotein</keyword>
<dbReference type="Gene3D" id="4.10.450.10">
    <property type="entry name" value="Glucose Oxidase, domain 2"/>
    <property type="match status" value="1"/>
</dbReference>
<dbReference type="PANTHER" id="PTHR11552">
    <property type="entry name" value="GLUCOSE-METHANOL-CHOLINE GMC OXIDOREDUCTASE"/>
    <property type="match status" value="1"/>
</dbReference>
<evidence type="ECO:0000313" key="10">
    <source>
        <dbReference type="EMBL" id="KAK4506586.1"/>
    </source>
</evidence>
<dbReference type="InterPro" id="IPR012132">
    <property type="entry name" value="GMC_OxRdtase"/>
</dbReference>
<dbReference type="SUPFAM" id="SSF51905">
    <property type="entry name" value="FAD/NAD(P)-binding domain"/>
    <property type="match status" value="1"/>
</dbReference>
<feature type="domain" description="Glucose-methanol-choline oxidoreductase N-terminal" evidence="9">
    <location>
        <begin position="283"/>
        <end position="297"/>
    </location>
</feature>
<evidence type="ECO:0000256" key="6">
    <source>
        <dbReference type="RuleBase" id="RU003968"/>
    </source>
</evidence>
<dbReference type="Gene3D" id="3.30.560.10">
    <property type="entry name" value="Glucose Oxidase, domain 3"/>
    <property type="match status" value="1"/>
</dbReference>
<dbReference type="Proteomes" id="UP001305779">
    <property type="component" value="Unassembled WGS sequence"/>
</dbReference>
<comment type="caution">
    <text evidence="10">The sequence shown here is derived from an EMBL/GenBank/DDBJ whole genome shotgun (WGS) entry which is preliminary data.</text>
</comment>
<name>A0ABR0EZR3_ZASCE</name>
<dbReference type="EMBL" id="JAXOVC010000001">
    <property type="protein sequence ID" value="KAK4506586.1"/>
    <property type="molecule type" value="Genomic_DNA"/>
</dbReference>
<proteinExistence type="inferred from homology"/>
<gene>
    <name evidence="10" type="ORF">PRZ48_000318</name>
</gene>
<dbReference type="PIRSF" id="PIRSF000137">
    <property type="entry name" value="Alcohol_oxidase"/>
    <property type="match status" value="1"/>
</dbReference>
<evidence type="ECO:0000256" key="4">
    <source>
        <dbReference type="ARBA" id="ARBA00022827"/>
    </source>
</evidence>
<keyword evidence="5" id="KW-0560">Oxidoreductase</keyword>
<evidence type="ECO:0000256" key="7">
    <source>
        <dbReference type="SAM" id="SignalP"/>
    </source>
</evidence>
<feature type="chain" id="PRO_5045282410" description="Glucose-methanol-choline oxidoreductase N-terminal domain-containing protein" evidence="7">
    <location>
        <begin position="20"/>
        <end position="593"/>
    </location>
</feature>
<dbReference type="Pfam" id="PF05199">
    <property type="entry name" value="GMC_oxred_C"/>
    <property type="match status" value="1"/>
</dbReference>
<keyword evidence="11" id="KW-1185">Reference proteome</keyword>
<dbReference type="PROSITE" id="PS00623">
    <property type="entry name" value="GMC_OXRED_1"/>
    <property type="match status" value="1"/>
</dbReference>
<comment type="cofactor">
    <cofactor evidence="1">
        <name>FAD</name>
        <dbReference type="ChEBI" id="CHEBI:57692"/>
    </cofactor>
</comment>
<evidence type="ECO:0000256" key="2">
    <source>
        <dbReference type="ARBA" id="ARBA00010790"/>
    </source>
</evidence>
<sequence>MRSLSSLFIASCVSTGVYAQSKTEYDYIICGGGTAGLAVANRLTENGNITVLVVEAGINGTTAGWDYTSAPQEYSNGRVFDLPAGKTVGGSSQINGKVYSRPDSASIDDWGRVNDADWSWNTLLPFYKASESLSIPSDDQKAGGDTYNVEFHGFAGPLNVSFPAVAIPEFFNVLEETAKDLGIPRNNDFNGGDARGLSAYPASFKIEGEREQIRESSREAYYLPAASRPNLELLDETSCLRIVWAENSNSTSNDTITARGVEIANTNSLTTITARKEIILSAGAYRSPGILEFSGVGNAALLKNYSIDSVIDLPGVGENLQDQMQGSIEYQKSNESNITFPTKVGDEITTNYIMHLTYEDVFGDDAPNVQERANASLAEYASTIEKAINGSLSAEQILKSLEVQYQTIFVSGVPVVELFSGQALGNEHINLEFWPLITLGRGNVHISGGNPQAPAASQPTINPYWGILDIDWELYCAAGRYVRRFFATAPLSAEVLSETSPGLENLTVDASDQQWRDYWADHFRAGWHPVGSCAMLPREWGGVVDGDLRVYGTGNVRVVDASVVPFQLGGHPTSTVYALAERAAELILKGERG</sequence>
<keyword evidence="4 6" id="KW-0274">FAD</keyword>
<reference evidence="10 11" key="1">
    <citation type="journal article" date="2023" name="G3 (Bethesda)">
        <title>A chromosome-level genome assembly of Zasmidium syzygii isolated from banana leaves.</title>
        <authorList>
            <person name="van Westerhoven A.C."/>
            <person name="Mehrabi R."/>
            <person name="Talebi R."/>
            <person name="Steentjes M.B.F."/>
            <person name="Corcolon B."/>
            <person name="Chong P.A."/>
            <person name="Kema G.H.J."/>
            <person name="Seidl M.F."/>
        </authorList>
    </citation>
    <scope>NUCLEOTIDE SEQUENCE [LARGE SCALE GENOMIC DNA]</scope>
    <source>
        <strain evidence="10 11">P124</strain>
    </source>
</reference>
<accession>A0ABR0EZR3</accession>
<dbReference type="PROSITE" id="PS00624">
    <property type="entry name" value="GMC_OXRED_2"/>
    <property type="match status" value="1"/>
</dbReference>
<keyword evidence="7" id="KW-0732">Signal</keyword>
<evidence type="ECO:0000256" key="1">
    <source>
        <dbReference type="ARBA" id="ARBA00001974"/>
    </source>
</evidence>
<feature type="domain" description="Glucose-methanol-choline oxidoreductase N-terminal" evidence="8">
    <location>
        <begin position="85"/>
        <end position="108"/>
    </location>
</feature>
<protein>
    <recommendedName>
        <fullName evidence="8 9">Glucose-methanol-choline oxidoreductase N-terminal domain-containing protein</fullName>
    </recommendedName>
</protein>